<evidence type="ECO:0000313" key="3">
    <source>
        <dbReference type="Proteomes" id="UP001501697"/>
    </source>
</evidence>
<organism evidence="2 3">
    <name type="scientific">Microbacterium awajiense</name>
    <dbReference type="NCBI Taxonomy" id="415214"/>
    <lineage>
        <taxon>Bacteria</taxon>
        <taxon>Bacillati</taxon>
        <taxon>Actinomycetota</taxon>
        <taxon>Actinomycetes</taxon>
        <taxon>Micrococcales</taxon>
        <taxon>Microbacteriaceae</taxon>
        <taxon>Microbacterium</taxon>
    </lineage>
</organism>
<dbReference type="Gene3D" id="3.40.50.1820">
    <property type="entry name" value="alpha/beta hydrolase"/>
    <property type="match status" value="1"/>
</dbReference>
<sequence>MRIIEQVVTGAVRGVQSVSASAAASLALRLFMRVGTRMPLRDEDEPTMSTATRWAIPLPGVDGRGAVAIAYEWGRGPETVVLVHGWQGRASQFAPMVRELRAEGLRVVALEMPAHGEAPGERTYLPDFTEAIAVAQRRYGPLHGLVGHSFGGMAVLTALADGIDVDRVMTVAAPAEAASVFGAFRDRLGIDARTAEITRARFADRYFDGADPFAWASALRRPLPPTDLVFAHDRGDRQVPFSEAERLGTAHPHAALLALDGTGHSRILRSDAVLDAALALFTAPGGEQRATYAAAA</sequence>
<dbReference type="PANTHER" id="PTHR43689">
    <property type="entry name" value="HYDROLASE"/>
    <property type="match status" value="1"/>
</dbReference>
<dbReference type="PANTHER" id="PTHR43689:SF8">
    <property type="entry name" value="ALPHA_BETA-HYDROLASES SUPERFAMILY PROTEIN"/>
    <property type="match status" value="1"/>
</dbReference>
<dbReference type="Proteomes" id="UP001501697">
    <property type="component" value="Unassembled WGS sequence"/>
</dbReference>
<feature type="domain" description="AB hydrolase-1" evidence="1">
    <location>
        <begin position="80"/>
        <end position="276"/>
    </location>
</feature>
<evidence type="ECO:0000313" key="2">
    <source>
        <dbReference type="EMBL" id="GAA3636039.1"/>
    </source>
</evidence>
<dbReference type="InterPro" id="IPR029058">
    <property type="entry name" value="AB_hydrolase_fold"/>
</dbReference>
<dbReference type="InterPro" id="IPR000073">
    <property type="entry name" value="AB_hydrolase_1"/>
</dbReference>
<comment type="caution">
    <text evidence="2">The sequence shown here is derived from an EMBL/GenBank/DDBJ whole genome shotgun (WGS) entry which is preliminary data.</text>
</comment>
<gene>
    <name evidence="2" type="ORF">GCM10022200_19210</name>
</gene>
<dbReference type="GO" id="GO:0016787">
    <property type="term" value="F:hydrolase activity"/>
    <property type="evidence" value="ECO:0007669"/>
    <property type="project" value="UniProtKB-KW"/>
</dbReference>
<dbReference type="Pfam" id="PF12697">
    <property type="entry name" value="Abhydrolase_6"/>
    <property type="match status" value="1"/>
</dbReference>
<reference evidence="3" key="1">
    <citation type="journal article" date="2019" name="Int. J. Syst. Evol. Microbiol.">
        <title>The Global Catalogue of Microorganisms (GCM) 10K type strain sequencing project: providing services to taxonomists for standard genome sequencing and annotation.</title>
        <authorList>
            <consortium name="The Broad Institute Genomics Platform"/>
            <consortium name="The Broad Institute Genome Sequencing Center for Infectious Disease"/>
            <person name="Wu L."/>
            <person name="Ma J."/>
        </authorList>
    </citation>
    <scope>NUCLEOTIDE SEQUENCE [LARGE SCALE GENOMIC DNA]</scope>
    <source>
        <strain evidence="3">JCM 16544</strain>
    </source>
</reference>
<evidence type="ECO:0000259" key="1">
    <source>
        <dbReference type="Pfam" id="PF12697"/>
    </source>
</evidence>
<dbReference type="SUPFAM" id="SSF53474">
    <property type="entry name" value="alpha/beta-Hydrolases"/>
    <property type="match status" value="1"/>
</dbReference>
<accession>A0ABP7AM53</accession>
<proteinExistence type="predicted"/>
<keyword evidence="3" id="KW-1185">Reference proteome</keyword>
<protein>
    <submittedName>
        <fullName evidence="2">Alpha/beta hydrolase</fullName>
    </submittedName>
</protein>
<dbReference type="RefSeq" id="WP_344737930.1">
    <property type="nucleotide sequence ID" value="NZ_BAAAYU010000005.1"/>
</dbReference>
<dbReference type="EMBL" id="BAAAYU010000005">
    <property type="protein sequence ID" value="GAA3636039.1"/>
    <property type="molecule type" value="Genomic_DNA"/>
</dbReference>
<keyword evidence="2" id="KW-0378">Hydrolase</keyword>
<name>A0ABP7AM53_9MICO</name>